<organism evidence="2 3">
    <name type="scientific">Pilimelia columellifera subsp. columellifera</name>
    <dbReference type="NCBI Taxonomy" id="706583"/>
    <lineage>
        <taxon>Bacteria</taxon>
        <taxon>Bacillati</taxon>
        <taxon>Actinomycetota</taxon>
        <taxon>Actinomycetes</taxon>
        <taxon>Micromonosporales</taxon>
        <taxon>Micromonosporaceae</taxon>
        <taxon>Pilimelia</taxon>
    </lineage>
</organism>
<keyword evidence="1" id="KW-0472">Membrane</keyword>
<evidence type="ECO:0008006" key="4">
    <source>
        <dbReference type="Google" id="ProtNLM"/>
    </source>
</evidence>
<keyword evidence="3" id="KW-1185">Reference proteome</keyword>
<feature type="transmembrane region" description="Helical" evidence="1">
    <location>
        <begin position="20"/>
        <end position="43"/>
    </location>
</feature>
<protein>
    <recommendedName>
        <fullName evidence="4">Cardiolipin synthase N-terminal domain-containing protein</fullName>
    </recommendedName>
</protein>
<gene>
    <name evidence="2" type="ORF">GCM10010201_33820</name>
</gene>
<dbReference type="EMBL" id="BAAARY010000026">
    <property type="protein sequence ID" value="GAA2531539.1"/>
    <property type="molecule type" value="Genomic_DNA"/>
</dbReference>
<dbReference type="RefSeq" id="WP_344174276.1">
    <property type="nucleotide sequence ID" value="NZ_BAAARY010000026.1"/>
</dbReference>
<feature type="transmembrane region" description="Helical" evidence="1">
    <location>
        <begin position="55"/>
        <end position="73"/>
    </location>
</feature>
<reference evidence="3" key="1">
    <citation type="journal article" date="2019" name="Int. J. Syst. Evol. Microbiol.">
        <title>The Global Catalogue of Microorganisms (GCM) 10K type strain sequencing project: providing services to taxonomists for standard genome sequencing and annotation.</title>
        <authorList>
            <consortium name="The Broad Institute Genomics Platform"/>
            <consortium name="The Broad Institute Genome Sequencing Center for Infectious Disease"/>
            <person name="Wu L."/>
            <person name="Ma J."/>
        </authorList>
    </citation>
    <scope>NUCLEOTIDE SEQUENCE [LARGE SCALE GENOMIC DNA]</scope>
    <source>
        <strain evidence="3">JCM 3367</strain>
    </source>
</reference>
<dbReference type="Proteomes" id="UP001499978">
    <property type="component" value="Unassembled WGS sequence"/>
</dbReference>
<evidence type="ECO:0000313" key="2">
    <source>
        <dbReference type="EMBL" id="GAA2531539.1"/>
    </source>
</evidence>
<evidence type="ECO:0000256" key="1">
    <source>
        <dbReference type="SAM" id="Phobius"/>
    </source>
</evidence>
<name>A0ABP6B161_9ACTN</name>
<evidence type="ECO:0000313" key="3">
    <source>
        <dbReference type="Proteomes" id="UP001499978"/>
    </source>
</evidence>
<sequence>MSHLSGQLLAASDTGTTIAGIGFWIALIGVYVALILFVLSKILRAPLTQEQRTRWVWFVFLAPMLGIICWFTVGQPKVGGSPERR</sequence>
<proteinExistence type="predicted"/>
<comment type="caution">
    <text evidence="2">The sequence shown here is derived from an EMBL/GenBank/DDBJ whole genome shotgun (WGS) entry which is preliminary data.</text>
</comment>
<accession>A0ABP6B161</accession>
<keyword evidence="1" id="KW-1133">Transmembrane helix</keyword>
<keyword evidence="1" id="KW-0812">Transmembrane</keyword>